<evidence type="ECO:0000313" key="1">
    <source>
        <dbReference type="EMBL" id="KEZ40875.1"/>
    </source>
</evidence>
<dbReference type="RefSeq" id="XP_016640674.1">
    <property type="nucleotide sequence ID" value="XM_016789694.1"/>
</dbReference>
<comment type="caution">
    <text evidence="1">The sequence shown here is derived from an EMBL/GenBank/DDBJ whole genome shotgun (WGS) entry which is preliminary data.</text>
</comment>
<dbReference type="AlphaFoldDB" id="A0A084G0L3"/>
<dbReference type="HOGENOM" id="CLU_054623_1_1_1"/>
<reference evidence="1 2" key="1">
    <citation type="journal article" date="2014" name="Genome Announc.">
        <title>Draft genome sequence of the pathogenic fungus Scedosporium apiospermum.</title>
        <authorList>
            <person name="Vandeputte P."/>
            <person name="Ghamrawi S."/>
            <person name="Rechenmann M."/>
            <person name="Iltis A."/>
            <person name="Giraud S."/>
            <person name="Fleury M."/>
            <person name="Thornton C."/>
            <person name="Delhaes L."/>
            <person name="Meyer W."/>
            <person name="Papon N."/>
            <person name="Bouchara J.P."/>
        </authorList>
    </citation>
    <scope>NUCLEOTIDE SEQUENCE [LARGE SCALE GENOMIC DNA]</scope>
    <source>
        <strain evidence="1 2">IHEM 14462</strain>
    </source>
</reference>
<dbReference type="GeneID" id="27727009"/>
<protein>
    <submittedName>
        <fullName evidence="1">Uncharacterized protein</fullName>
    </submittedName>
</protein>
<dbReference type="KEGG" id="sapo:SAPIO_CDS7937"/>
<evidence type="ECO:0000313" key="2">
    <source>
        <dbReference type="Proteomes" id="UP000028545"/>
    </source>
</evidence>
<sequence length="259" mass="30104">MHAFMTAAPGSREFNTRLVELVARAIHQIAVNLSKSEPGFHKDDDFTTWMPSKTDGHGDDRLGAILLENYQSMMPLKTLFVHRWYTNYDGYPDGVHDGVGYWAEARIMGGVVLFDRRDPAKIPDANPSDIYFHSDRLNVTYRIYCLLDEQKSKLLEFLLRQNADETDCPLPILGGQENRKRVDAEEPVLTTGIYRDPWERKEISPDEDIRRTRRRIMDGINYNSWEDFQAAVRRGRKMEDEWLSRHYGDFEQGEQGEQG</sequence>
<dbReference type="VEuPathDB" id="FungiDB:SAPIO_CDS7937"/>
<organism evidence="1 2">
    <name type="scientific">Pseudallescheria apiosperma</name>
    <name type="common">Scedosporium apiospermum</name>
    <dbReference type="NCBI Taxonomy" id="563466"/>
    <lineage>
        <taxon>Eukaryota</taxon>
        <taxon>Fungi</taxon>
        <taxon>Dikarya</taxon>
        <taxon>Ascomycota</taxon>
        <taxon>Pezizomycotina</taxon>
        <taxon>Sordariomycetes</taxon>
        <taxon>Hypocreomycetidae</taxon>
        <taxon>Microascales</taxon>
        <taxon>Microascaceae</taxon>
        <taxon>Scedosporium</taxon>
    </lineage>
</organism>
<gene>
    <name evidence="1" type="ORF">SAPIO_CDS7937</name>
</gene>
<dbReference type="EMBL" id="JOWA01000113">
    <property type="protein sequence ID" value="KEZ40875.1"/>
    <property type="molecule type" value="Genomic_DNA"/>
</dbReference>
<accession>A0A084G0L3</accession>
<keyword evidence="2" id="KW-1185">Reference proteome</keyword>
<dbReference type="Proteomes" id="UP000028545">
    <property type="component" value="Unassembled WGS sequence"/>
</dbReference>
<name>A0A084G0L3_PSEDA</name>
<proteinExistence type="predicted"/>
<dbReference type="OrthoDB" id="5346581at2759"/>